<dbReference type="PANTHER" id="PTHR38344">
    <property type="entry name" value="UPF0753 PROTEIN AQ_863"/>
    <property type="match status" value="1"/>
</dbReference>
<evidence type="ECO:0000256" key="1">
    <source>
        <dbReference type="ARBA" id="ARBA00022448"/>
    </source>
</evidence>
<keyword evidence="8" id="KW-1185">Reference proteome</keyword>
<dbReference type="Proteomes" id="UP000501726">
    <property type="component" value="Chromosome"/>
</dbReference>
<feature type="binding site" evidence="6">
    <location>
        <position position="372"/>
    </location>
    <ligand>
        <name>Zn(2+)</name>
        <dbReference type="ChEBI" id="CHEBI:29105"/>
    </ligand>
</feature>
<dbReference type="GO" id="GO:0005886">
    <property type="term" value="C:plasma membrane"/>
    <property type="evidence" value="ECO:0007669"/>
    <property type="project" value="UniProtKB-SubCell"/>
</dbReference>
<dbReference type="AlphaFoldDB" id="A0A6F8PVN0"/>
<comment type="similarity">
    <text evidence="6">Belongs to the inorganic carbon transporter (TC 9.A.2) DabA family.</text>
</comment>
<reference evidence="8" key="1">
    <citation type="submission" date="2019-11" db="EMBL/GenBank/DDBJ databases">
        <title>Isolation and characterization of two novel species in the genus Thiomicrorhabdus.</title>
        <authorList>
            <person name="Mochizuki J."/>
            <person name="Kojima H."/>
            <person name="Fukui M."/>
        </authorList>
    </citation>
    <scope>NUCLEOTIDE SEQUENCE [LARGE SCALE GENOMIC DNA]</scope>
    <source>
        <strain evidence="8">aks77</strain>
    </source>
</reference>
<accession>A0A6F8PVN0</accession>
<keyword evidence="3 6" id="KW-0479">Metal-binding</keyword>
<dbReference type="InterPro" id="IPR018752">
    <property type="entry name" value="DabA"/>
</dbReference>
<keyword evidence="1 6" id="KW-0813">Transport</keyword>
<dbReference type="RefSeq" id="WP_173272404.1">
    <property type="nucleotide sequence ID" value="NZ_AP021889.1"/>
</dbReference>
<feature type="binding site" evidence="6">
    <location>
        <position position="551"/>
    </location>
    <ligand>
        <name>Zn(2+)</name>
        <dbReference type="ChEBI" id="CHEBI:29105"/>
    </ligand>
</feature>
<comment type="function">
    <text evidence="6">Part of an energy-coupled inorganic carbon pump.</text>
</comment>
<keyword evidence="4 6" id="KW-0862">Zinc</keyword>
<feature type="binding site" evidence="6">
    <location>
        <position position="370"/>
    </location>
    <ligand>
        <name>Zn(2+)</name>
        <dbReference type="ChEBI" id="CHEBI:29105"/>
    </ligand>
</feature>
<keyword evidence="2 6" id="KW-1003">Cell membrane</keyword>
<organism evidence="7 8">
    <name type="scientific">Thiosulfatimonas sediminis</name>
    <dbReference type="NCBI Taxonomy" id="2675054"/>
    <lineage>
        <taxon>Bacteria</taxon>
        <taxon>Pseudomonadati</taxon>
        <taxon>Pseudomonadota</taxon>
        <taxon>Gammaproteobacteria</taxon>
        <taxon>Thiotrichales</taxon>
        <taxon>Piscirickettsiaceae</taxon>
        <taxon>Thiosulfatimonas</taxon>
    </lineage>
</organism>
<comment type="subunit">
    <text evidence="6">Forms a complex with DabB.</text>
</comment>
<name>A0A6F8PVN0_9GAMM</name>
<evidence type="ECO:0000313" key="7">
    <source>
        <dbReference type="EMBL" id="BBP46097.1"/>
    </source>
</evidence>
<evidence type="ECO:0000313" key="8">
    <source>
        <dbReference type="Proteomes" id="UP000501726"/>
    </source>
</evidence>
<evidence type="ECO:0000256" key="3">
    <source>
        <dbReference type="ARBA" id="ARBA00022723"/>
    </source>
</evidence>
<evidence type="ECO:0000256" key="2">
    <source>
        <dbReference type="ARBA" id="ARBA00022475"/>
    </source>
</evidence>
<evidence type="ECO:0000256" key="5">
    <source>
        <dbReference type="ARBA" id="ARBA00023136"/>
    </source>
</evidence>
<protein>
    <recommendedName>
        <fullName evidence="6">Probable inorganic carbon transporter subunit DabA</fullName>
    </recommendedName>
</protein>
<comment type="subcellular location">
    <subcellularLocation>
        <location evidence="6">Cell membrane</location>
        <topology evidence="6">Peripheral membrane protein</topology>
    </subcellularLocation>
</comment>
<proteinExistence type="inferred from homology"/>
<keyword evidence="5 6" id="KW-0472">Membrane</keyword>
<dbReference type="HAMAP" id="MF_01871">
    <property type="entry name" value="DabA"/>
    <property type="match status" value="1"/>
</dbReference>
<evidence type="ECO:0000256" key="4">
    <source>
        <dbReference type="ARBA" id="ARBA00022833"/>
    </source>
</evidence>
<gene>
    <name evidence="6" type="primary">dabA</name>
    <name evidence="7" type="ORF">THMIRHAS_14700</name>
</gene>
<dbReference type="GO" id="GO:0008270">
    <property type="term" value="F:zinc ion binding"/>
    <property type="evidence" value="ECO:0007669"/>
    <property type="project" value="UniProtKB-UniRule"/>
</dbReference>
<sequence length="835" mass="95088">MMKKQNSTLNIQAQALSPSLNDTQRELLYEACGRIAPTWPLDELIAVNPWWEMRQHSIADVSAKLEALGQAYCLMPKTYFQNVWLEEIQPVHLEQAKAELGHQDLTVAQLERYLVEDDDYTHWHNVSDFVDGGRDRKYKMAWRDEITHQISQFCADFFRQRPQGVKYDEYYKGLYQAWLDTTRHDHGIEILMAEDGLTEMFEDLPENAEDLLAEAIATLGVVDKQLSDYSHALLLDVNGWASWVSYLRWQDRLNGTENHLMLDFLAIRFAWELVLWRHQRITDRSVFNELKVMWRTQLAMLPKLISAHKETQQKAWVWQRAAEIAYQSHLHERLRFASTNLHQGDDQVDGEIKPVEDPTSASPLVQAAFCIDVRSEVYRRALEAQHPRIQTLGFAGFFGLPIEYQPVGTEVSRPQLPGLLKSAIKVTPLTGKEKLKKTAAKLNFKARWAEWGYAPPATFSMVEATGVMYAFKLLKNSLFPDEHRHPVNDLPLSEEFELTEANQPLSLDRKVELASTILHAMGLDKDLAPKVLLIGHGSSSCNNPHAAGLDCGACGGQTGEVNVRVLAHLLNQSEVRDGLAQSGLLIPAETVFIAAMHNTTTDEMTFYGDVADSTLRIWFDQASDLCRQERSTRLGLTHLQGKSLHAAIKRRGKDWSQVRPEWGLSNNAAFIVAPRWRTRSVDFDGRAFLHDYDHFEDPDCSLLTLIMTAPMVVGNWINMQYYASVCDNHVYGSGNKVLHNVVEGGVGVFEGNGGDLRIGLPMQSLHNGEDWVHEPLRLSVYIDAPREAIEGVAAQHDVVRDLIDNDWLYLYRWGRTGTIERFYQRQWIPAKKPIQ</sequence>
<dbReference type="PANTHER" id="PTHR38344:SF1">
    <property type="entry name" value="INORGANIC CARBON TRANSPORTER SUBUNIT DABA-RELATED"/>
    <property type="match status" value="1"/>
</dbReference>
<dbReference type="Pfam" id="PF10070">
    <property type="entry name" value="DabA"/>
    <property type="match status" value="1"/>
</dbReference>
<feature type="binding site" evidence="6">
    <location>
        <position position="536"/>
    </location>
    <ligand>
        <name>Zn(2+)</name>
        <dbReference type="ChEBI" id="CHEBI:29105"/>
    </ligand>
</feature>
<dbReference type="KEGG" id="tse:THMIRHAS_14700"/>
<dbReference type="EMBL" id="AP021889">
    <property type="protein sequence ID" value="BBP46097.1"/>
    <property type="molecule type" value="Genomic_DNA"/>
</dbReference>
<evidence type="ECO:0000256" key="6">
    <source>
        <dbReference type="HAMAP-Rule" id="MF_01871"/>
    </source>
</evidence>
<comment type="cofactor">
    <cofactor evidence="6">
        <name>Zn(2+)</name>
        <dbReference type="ChEBI" id="CHEBI:29105"/>
    </cofactor>
</comment>